<feature type="domain" description="DUF6966" evidence="1">
    <location>
        <begin position="53"/>
        <end position="101"/>
    </location>
</feature>
<name>A0A6P0DAG3_RHILE</name>
<gene>
    <name evidence="2" type="ORF">GUK36_07735</name>
</gene>
<dbReference type="Proteomes" id="UP000471409">
    <property type="component" value="Unassembled WGS sequence"/>
</dbReference>
<dbReference type="AlphaFoldDB" id="A0A6P0DAG3"/>
<dbReference type="EMBL" id="WXXP01000003">
    <property type="protein sequence ID" value="NEK49317.1"/>
    <property type="molecule type" value="Genomic_DNA"/>
</dbReference>
<accession>A0A6P0DAG3</accession>
<dbReference type="InterPro" id="IPR054239">
    <property type="entry name" value="DUF6966"/>
</dbReference>
<dbReference type="Pfam" id="PF22294">
    <property type="entry name" value="DUF6966"/>
    <property type="match status" value="1"/>
</dbReference>
<reference evidence="2 3" key="1">
    <citation type="submission" date="2020-01" db="EMBL/GenBank/DDBJ databases">
        <title>Rhizobium genotypes associated with high levels of biological nitrogen fixation by grain legumes in a temperate-maritime cropping system.</title>
        <authorList>
            <person name="Maluk M."/>
            <person name="Francesc Ferrando Molina F."/>
            <person name="Lopez Del Egido L."/>
            <person name="Lafos M."/>
            <person name="Langarica-Fuentes A."/>
            <person name="Gebre Yohannes G."/>
            <person name="Young M.W."/>
            <person name="Martin P."/>
            <person name="Gantlett R."/>
            <person name="Kenicer G."/>
            <person name="Hawes C."/>
            <person name="Begg G.S."/>
            <person name="Quilliam R.S."/>
            <person name="Squire G.R."/>
            <person name="Poole P.S."/>
            <person name="Young P.W."/>
            <person name="Iannetta P.M."/>
            <person name="James E.K."/>
        </authorList>
    </citation>
    <scope>NUCLEOTIDE SEQUENCE [LARGE SCALE GENOMIC DNA]</scope>
    <source>
        <strain evidence="2 3">JHI944</strain>
    </source>
</reference>
<evidence type="ECO:0000313" key="2">
    <source>
        <dbReference type="EMBL" id="NEK49317.1"/>
    </source>
</evidence>
<protein>
    <recommendedName>
        <fullName evidence="1">DUF6966 domain-containing protein</fullName>
    </recommendedName>
</protein>
<evidence type="ECO:0000259" key="1">
    <source>
        <dbReference type="Pfam" id="PF22294"/>
    </source>
</evidence>
<dbReference type="RefSeq" id="WP_018242655.1">
    <property type="nucleotide sequence ID" value="NZ_CP121635.1"/>
</dbReference>
<comment type="caution">
    <text evidence="2">The sequence shown here is derived from an EMBL/GenBank/DDBJ whole genome shotgun (WGS) entry which is preliminary data.</text>
</comment>
<sequence>MSQKRLLRCDQKRDVSHLLLQCDFALKDGVQLHHDVTRFAAILRKLALLLMANGAVFWASHVETCLRAVENSDTWGLRRFKEMFGGTGSLNDLVLQRDGSPLLQENDELRALLDEAWILADELARREL</sequence>
<proteinExistence type="predicted"/>
<organism evidence="2 3">
    <name type="scientific">Rhizobium leguminosarum</name>
    <dbReference type="NCBI Taxonomy" id="384"/>
    <lineage>
        <taxon>Bacteria</taxon>
        <taxon>Pseudomonadati</taxon>
        <taxon>Pseudomonadota</taxon>
        <taxon>Alphaproteobacteria</taxon>
        <taxon>Hyphomicrobiales</taxon>
        <taxon>Rhizobiaceae</taxon>
        <taxon>Rhizobium/Agrobacterium group</taxon>
        <taxon>Rhizobium</taxon>
    </lineage>
</organism>
<evidence type="ECO:0000313" key="3">
    <source>
        <dbReference type="Proteomes" id="UP000471409"/>
    </source>
</evidence>